<dbReference type="InterPro" id="IPR038186">
    <property type="entry name" value="CHAD_dom_sf"/>
</dbReference>
<dbReference type="AlphaFoldDB" id="A0A7M2WWV8"/>
<protein>
    <submittedName>
        <fullName evidence="3">CHAD domain-containing protein</fullName>
    </submittedName>
</protein>
<evidence type="ECO:0000313" key="4">
    <source>
        <dbReference type="Proteomes" id="UP000593765"/>
    </source>
</evidence>
<dbReference type="EMBL" id="CP063458">
    <property type="protein sequence ID" value="QOV89879.1"/>
    <property type="molecule type" value="Genomic_DNA"/>
</dbReference>
<gene>
    <name evidence="3" type="ORF">IPV69_00445</name>
</gene>
<keyword evidence="4" id="KW-1185">Reference proteome</keyword>
<dbReference type="KEGG" id="hbs:IPV69_00445"/>
<reference evidence="3 4" key="1">
    <citation type="submission" date="2020-10" db="EMBL/GenBank/DDBJ databases">
        <title>Wide distribution of Phycisphaera-like planctomycetes from WD2101 soil group in peatlands and genome analysis of the first cultivated representative.</title>
        <authorList>
            <person name="Dedysh S.N."/>
            <person name="Beletsky A.V."/>
            <person name="Ivanova A."/>
            <person name="Kulichevskaya I.S."/>
            <person name="Suzina N.E."/>
            <person name="Philippov D.A."/>
            <person name="Rakitin A.L."/>
            <person name="Mardanov A.V."/>
            <person name="Ravin N.V."/>
        </authorList>
    </citation>
    <scope>NUCLEOTIDE SEQUENCE [LARGE SCALE GENOMIC DNA]</scope>
    <source>
        <strain evidence="3 4">M1803</strain>
    </source>
</reference>
<dbReference type="SMART" id="SM00880">
    <property type="entry name" value="CHAD"/>
    <property type="match status" value="1"/>
</dbReference>
<dbReference type="PROSITE" id="PS51708">
    <property type="entry name" value="CHAD"/>
    <property type="match status" value="1"/>
</dbReference>
<dbReference type="PANTHER" id="PTHR39339:SF1">
    <property type="entry name" value="CHAD DOMAIN-CONTAINING PROTEIN"/>
    <property type="match status" value="1"/>
</dbReference>
<feature type="domain" description="CHAD" evidence="2">
    <location>
        <begin position="7"/>
        <end position="303"/>
    </location>
</feature>
<evidence type="ECO:0000313" key="3">
    <source>
        <dbReference type="EMBL" id="QOV89879.1"/>
    </source>
</evidence>
<dbReference type="Proteomes" id="UP000593765">
    <property type="component" value="Chromosome"/>
</dbReference>
<feature type="region of interest" description="Disordered" evidence="1">
    <location>
        <begin position="320"/>
        <end position="409"/>
    </location>
</feature>
<feature type="compositionally biased region" description="Low complexity" evidence="1">
    <location>
        <begin position="320"/>
        <end position="340"/>
    </location>
</feature>
<dbReference type="PANTHER" id="PTHR39339">
    <property type="entry name" value="SLR1444 PROTEIN"/>
    <property type="match status" value="1"/>
</dbReference>
<dbReference type="Gene3D" id="1.40.20.10">
    <property type="entry name" value="CHAD domain"/>
    <property type="match status" value="1"/>
</dbReference>
<accession>A0A7M2WWV8</accession>
<feature type="compositionally biased region" description="Basic and acidic residues" evidence="1">
    <location>
        <begin position="372"/>
        <end position="387"/>
    </location>
</feature>
<dbReference type="RefSeq" id="WP_206292939.1">
    <property type="nucleotide sequence ID" value="NZ_CP063458.1"/>
</dbReference>
<name>A0A7M2WWV8_9BACT</name>
<evidence type="ECO:0000259" key="2">
    <source>
        <dbReference type="PROSITE" id="PS51708"/>
    </source>
</evidence>
<proteinExistence type="predicted"/>
<sequence>MAKRTSKKKSDFPLLDHIEKQMEKLRENVADAIEKFDEEAIHDARVATRRLKAALELTSAVLSKRHRKPLDSGLRKIRRRLGPLRDADVMIHHLTALTGDRRHGQAAAWLIGRLEQAREGLREESRQGPSVEKLLRRTEAWPMVRGEIIEAREGVDGLLAESLHAQVDAFATQAAQLVREYASGSRVAAGDRDDASNHANRQNPHDVRIAAKALRYTLEMAQAEGRSPGARVMTSFKRMQELLGTWHDFVVLADYALKEVVASELMHHEVATSDRVIELAKFAVKRSAQELSAFCRLWEQKGEPIAVRIRAVFELMRTVPGPESPQSESPLPESPQSEKSMPAHPGVWRRRSSTESDEAAESSNDVTVGGDDSSRPGDDLRESRTDLDPSGTGSSEVPAAGPTASRRAV</sequence>
<organism evidence="3 4">
    <name type="scientific">Humisphaera borealis</name>
    <dbReference type="NCBI Taxonomy" id="2807512"/>
    <lineage>
        <taxon>Bacteria</taxon>
        <taxon>Pseudomonadati</taxon>
        <taxon>Planctomycetota</taxon>
        <taxon>Phycisphaerae</taxon>
        <taxon>Tepidisphaerales</taxon>
        <taxon>Tepidisphaeraceae</taxon>
        <taxon>Humisphaera</taxon>
    </lineage>
</organism>
<dbReference type="Pfam" id="PF05235">
    <property type="entry name" value="CHAD"/>
    <property type="match status" value="1"/>
</dbReference>
<evidence type="ECO:0000256" key="1">
    <source>
        <dbReference type="SAM" id="MobiDB-lite"/>
    </source>
</evidence>
<dbReference type="InterPro" id="IPR007899">
    <property type="entry name" value="CHAD_dom"/>
</dbReference>